<organism evidence="3 4">
    <name type="scientific">Alkalibacillus haloalkaliphilus</name>
    <dbReference type="NCBI Taxonomy" id="94136"/>
    <lineage>
        <taxon>Bacteria</taxon>
        <taxon>Bacillati</taxon>
        <taxon>Bacillota</taxon>
        <taxon>Bacilli</taxon>
        <taxon>Bacillales</taxon>
        <taxon>Bacillaceae</taxon>
        <taxon>Alkalibacillus</taxon>
    </lineage>
</organism>
<dbReference type="InterPro" id="IPR011701">
    <property type="entry name" value="MFS"/>
</dbReference>
<evidence type="ECO:0000313" key="3">
    <source>
        <dbReference type="EMBL" id="GEN46535.1"/>
    </source>
</evidence>
<dbReference type="InterPro" id="IPR052528">
    <property type="entry name" value="Sugar_transport-like"/>
</dbReference>
<accession>A0A511W620</accession>
<feature type="transmembrane region" description="Helical" evidence="2">
    <location>
        <begin position="284"/>
        <end position="302"/>
    </location>
</feature>
<dbReference type="PANTHER" id="PTHR23526">
    <property type="entry name" value="INTEGRAL MEMBRANE TRANSPORT PROTEIN-RELATED"/>
    <property type="match status" value="1"/>
</dbReference>
<feature type="transmembrane region" description="Helical" evidence="2">
    <location>
        <begin position="20"/>
        <end position="43"/>
    </location>
</feature>
<evidence type="ECO:0000256" key="1">
    <source>
        <dbReference type="ARBA" id="ARBA00004651"/>
    </source>
</evidence>
<evidence type="ECO:0000256" key="2">
    <source>
        <dbReference type="SAM" id="Phobius"/>
    </source>
</evidence>
<protein>
    <recommendedName>
        <fullName evidence="5">MFS transporter</fullName>
    </recommendedName>
</protein>
<name>A0A511W620_9BACI</name>
<dbReference type="GO" id="GO:0022857">
    <property type="term" value="F:transmembrane transporter activity"/>
    <property type="evidence" value="ECO:0007669"/>
    <property type="project" value="InterPro"/>
</dbReference>
<feature type="transmembrane region" description="Helical" evidence="2">
    <location>
        <begin position="254"/>
        <end position="272"/>
    </location>
</feature>
<evidence type="ECO:0000313" key="4">
    <source>
        <dbReference type="Proteomes" id="UP000321440"/>
    </source>
</evidence>
<dbReference type="Gene3D" id="1.20.1250.20">
    <property type="entry name" value="MFS general substrate transporter like domains"/>
    <property type="match status" value="1"/>
</dbReference>
<keyword evidence="2" id="KW-1133">Transmembrane helix</keyword>
<dbReference type="InterPro" id="IPR036259">
    <property type="entry name" value="MFS_trans_sf"/>
</dbReference>
<keyword evidence="4" id="KW-1185">Reference proteome</keyword>
<feature type="transmembrane region" description="Helical" evidence="2">
    <location>
        <begin position="230"/>
        <end position="248"/>
    </location>
</feature>
<dbReference type="GO" id="GO:0005886">
    <property type="term" value="C:plasma membrane"/>
    <property type="evidence" value="ECO:0007669"/>
    <property type="project" value="UniProtKB-SubCell"/>
</dbReference>
<dbReference type="Pfam" id="PF07690">
    <property type="entry name" value="MFS_1"/>
    <property type="match status" value="1"/>
</dbReference>
<keyword evidence="2" id="KW-0812">Transmembrane</keyword>
<proteinExistence type="predicted"/>
<feature type="transmembrane region" description="Helical" evidence="2">
    <location>
        <begin position="81"/>
        <end position="101"/>
    </location>
</feature>
<feature type="transmembrane region" description="Helical" evidence="2">
    <location>
        <begin position="308"/>
        <end position="327"/>
    </location>
</feature>
<reference evidence="3 4" key="1">
    <citation type="submission" date="2019-07" db="EMBL/GenBank/DDBJ databases">
        <title>Whole genome shotgun sequence of Alkalibacillus haloalkaliphilus NBRC 103110.</title>
        <authorList>
            <person name="Hosoyama A."/>
            <person name="Uohara A."/>
            <person name="Ohji S."/>
            <person name="Ichikawa N."/>
        </authorList>
    </citation>
    <scope>NUCLEOTIDE SEQUENCE [LARGE SCALE GENOMIC DNA]</scope>
    <source>
        <strain evidence="3 4">NBRC 103110</strain>
    </source>
</reference>
<dbReference type="SUPFAM" id="SSF103473">
    <property type="entry name" value="MFS general substrate transporter"/>
    <property type="match status" value="1"/>
</dbReference>
<dbReference type="Proteomes" id="UP000321440">
    <property type="component" value="Unassembled WGS sequence"/>
</dbReference>
<feature type="transmembrane region" description="Helical" evidence="2">
    <location>
        <begin position="141"/>
        <end position="165"/>
    </location>
</feature>
<feature type="transmembrane region" description="Helical" evidence="2">
    <location>
        <begin position="348"/>
        <end position="372"/>
    </location>
</feature>
<keyword evidence="2" id="KW-0472">Membrane</keyword>
<sequence>MLNRLSQDVSDHERKNLYLLLAIGLLYTLGIFLSNIFVNIFLWKQSEDIQVVAVYNLFIAISQTLIYILFGKWAKKIDRILILRAGITLISIFFISVLAFGENAAHYNLLLGSLLGAGYGFFWLAFNVLTFEVTEPYTRDFFNSTLGMLQSFSGMVGPITAGFIITVLTGYTGYLTIFFISFILFILAVVCSFFIERREIEGTYALRVALKERQENVNWKRLLNAHFFQGTREGVFLFLVGLLVYMGTQSEMTVGIYNFIYAATSLLAYQVVARVVKPSNRIKFITFGAISLYLAIFWLLISNLSYEFFIFGAIVGIAFPLFFAPYMSISYDVIGKANQAREYRIEYIILREIFLNLGRGTSLLLFLLGLLFMDQSMWIQYGIVIFGVGYLIVNIYLAKIVKGSQKT</sequence>
<feature type="transmembrane region" description="Helical" evidence="2">
    <location>
        <begin position="171"/>
        <end position="195"/>
    </location>
</feature>
<feature type="transmembrane region" description="Helical" evidence="2">
    <location>
        <begin position="49"/>
        <end position="69"/>
    </location>
</feature>
<comment type="subcellular location">
    <subcellularLocation>
        <location evidence="1">Cell membrane</location>
        <topology evidence="1">Multi-pass membrane protein</topology>
    </subcellularLocation>
</comment>
<feature type="transmembrane region" description="Helical" evidence="2">
    <location>
        <begin position="107"/>
        <end position="129"/>
    </location>
</feature>
<evidence type="ECO:0008006" key="5">
    <source>
        <dbReference type="Google" id="ProtNLM"/>
    </source>
</evidence>
<feature type="transmembrane region" description="Helical" evidence="2">
    <location>
        <begin position="378"/>
        <end position="397"/>
    </location>
</feature>
<dbReference type="EMBL" id="BJYA01000015">
    <property type="protein sequence ID" value="GEN46535.1"/>
    <property type="molecule type" value="Genomic_DNA"/>
</dbReference>
<dbReference type="AlphaFoldDB" id="A0A511W620"/>
<dbReference type="PANTHER" id="PTHR23526:SF2">
    <property type="entry name" value="MAJOR FACILITATOR SUPERFAMILY (MFS) PROFILE DOMAIN-CONTAINING PROTEIN"/>
    <property type="match status" value="1"/>
</dbReference>
<gene>
    <name evidence="3" type="primary">yqgE</name>
    <name evidence="3" type="ORF">AHA02nite_23110</name>
</gene>
<comment type="caution">
    <text evidence="3">The sequence shown here is derived from an EMBL/GenBank/DDBJ whole genome shotgun (WGS) entry which is preliminary data.</text>
</comment>